<comment type="caution">
    <text evidence="2">The sequence shown here is derived from an EMBL/GenBank/DDBJ whole genome shotgun (WGS) entry which is preliminary data.</text>
</comment>
<sequence length="357" mass="41920">MNHFYFIFLLYKIFTTNRNYSVGFIYEISQNRDFFVKKPINEYSKKYLLNEKCVYETLNHPYILGMRSSNFEMNEVSELQFEIYDFDLKVGIDCKCFNDFEKIAILRMLLDVVNYLHANKLVHNNLVLENILIKGKQLKLSNFAFSAFTDQTKERIYENLDTIGFYHNEIVFNSKPEISDDIRNLGCIIEELFQLNNYTSEEKEKSFTLKEAQKLVNKMKNYDLSEMISVEMALKSKIFRFHYGFIRCFCGFPDKKIITHTGIYEKCGNSLSKIFLNKRIDIKCDCICSSSAENKTQKSNTILKQLMSGLSRGCRCCRAEPKNIVVTINGISNCLLDLIYDDLSIVEETYNKFFLLY</sequence>
<proteinExistence type="predicted"/>
<feature type="domain" description="Protein kinase" evidence="1">
    <location>
        <begin position="11"/>
        <end position="245"/>
    </location>
</feature>
<name>A0A4Q9L666_9MICR</name>
<reference evidence="2 3" key="1">
    <citation type="submission" date="2017-12" db="EMBL/GenBank/DDBJ databases">
        <authorList>
            <person name="Pombert J.-F."/>
            <person name="Haag K.L."/>
            <person name="Ebert D."/>
        </authorList>
    </citation>
    <scope>NUCLEOTIDE SEQUENCE [LARGE SCALE GENOMIC DNA]</scope>
    <source>
        <strain evidence="2">IL-BN-2</strain>
    </source>
</reference>
<accession>A0A4Q9L666</accession>
<evidence type="ECO:0000313" key="2">
    <source>
        <dbReference type="EMBL" id="TBU03108.1"/>
    </source>
</evidence>
<protein>
    <recommendedName>
        <fullName evidence="1">Protein kinase domain-containing protein</fullName>
    </recommendedName>
</protein>
<evidence type="ECO:0000313" key="3">
    <source>
        <dbReference type="Proteomes" id="UP000293045"/>
    </source>
</evidence>
<dbReference type="Pfam" id="PF00069">
    <property type="entry name" value="Pkinase"/>
    <property type="match status" value="1"/>
</dbReference>
<dbReference type="Proteomes" id="UP000293045">
    <property type="component" value="Unassembled WGS sequence"/>
</dbReference>
<organism evidence="2 3">
    <name type="scientific">Hamiltosporidium magnivora</name>
    <dbReference type="NCBI Taxonomy" id="148818"/>
    <lineage>
        <taxon>Eukaryota</taxon>
        <taxon>Fungi</taxon>
        <taxon>Fungi incertae sedis</taxon>
        <taxon>Microsporidia</taxon>
        <taxon>Dubosqiidae</taxon>
        <taxon>Hamiltosporidium</taxon>
    </lineage>
</organism>
<gene>
    <name evidence="2" type="ORF">CWI39_1029p0020</name>
</gene>
<dbReference type="VEuPathDB" id="MicrosporidiaDB:CWI36_0881p0010"/>
<dbReference type="AlphaFoldDB" id="A0A4Q9L666"/>
<dbReference type="PROSITE" id="PS50011">
    <property type="entry name" value="PROTEIN_KINASE_DOM"/>
    <property type="match status" value="1"/>
</dbReference>
<dbReference type="PANTHER" id="PTHR44167:SF24">
    <property type="entry name" value="SERINE_THREONINE-PROTEIN KINASE CHK2"/>
    <property type="match status" value="1"/>
</dbReference>
<evidence type="ECO:0000259" key="1">
    <source>
        <dbReference type="PROSITE" id="PS50011"/>
    </source>
</evidence>
<dbReference type="EMBL" id="PIXR01001029">
    <property type="protein sequence ID" value="TBU03108.1"/>
    <property type="molecule type" value="Genomic_DNA"/>
</dbReference>
<dbReference type="PANTHER" id="PTHR44167">
    <property type="entry name" value="OVARIAN-SPECIFIC SERINE/THREONINE-PROTEIN KINASE LOK-RELATED"/>
    <property type="match status" value="1"/>
</dbReference>
<dbReference type="SUPFAM" id="SSF56112">
    <property type="entry name" value="Protein kinase-like (PK-like)"/>
    <property type="match status" value="1"/>
</dbReference>
<dbReference type="VEuPathDB" id="MicrosporidiaDB:CWI39_1029p0020"/>
<dbReference type="GO" id="GO:0004672">
    <property type="term" value="F:protein kinase activity"/>
    <property type="evidence" value="ECO:0007669"/>
    <property type="project" value="InterPro"/>
</dbReference>
<dbReference type="Gene3D" id="1.10.510.10">
    <property type="entry name" value="Transferase(Phosphotransferase) domain 1"/>
    <property type="match status" value="1"/>
</dbReference>
<dbReference type="SMART" id="SM00220">
    <property type="entry name" value="S_TKc"/>
    <property type="match status" value="1"/>
</dbReference>
<dbReference type="GO" id="GO:0005524">
    <property type="term" value="F:ATP binding"/>
    <property type="evidence" value="ECO:0007669"/>
    <property type="project" value="InterPro"/>
</dbReference>
<dbReference type="InterPro" id="IPR000719">
    <property type="entry name" value="Prot_kinase_dom"/>
</dbReference>
<dbReference type="InterPro" id="IPR011009">
    <property type="entry name" value="Kinase-like_dom_sf"/>
</dbReference>